<dbReference type="InterPro" id="IPR050529">
    <property type="entry name" value="CYP450_sterol_14alpha_dmase"/>
</dbReference>
<dbReference type="GO" id="GO:0016705">
    <property type="term" value="F:oxidoreductase activity, acting on paired donors, with incorporation or reduction of molecular oxygen"/>
    <property type="evidence" value="ECO:0007669"/>
    <property type="project" value="InterPro"/>
</dbReference>
<dbReference type="GO" id="GO:0005506">
    <property type="term" value="F:iron ion binding"/>
    <property type="evidence" value="ECO:0007669"/>
    <property type="project" value="InterPro"/>
</dbReference>
<keyword evidence="8" id="KW-1133">Transmembrane helix</keyword>
<dbReference type="eggNOG" id="KOG0684">
    <property type="taxonomic scope" value="Eukaryota"/>
</dbReference>
<dbReference type="STRING" id="1229662.W3WRI7"/>
<evidence type="ECO:0000256" key="8">
    <source>
        <dbReference type="SAM" id="Phobius"/>
    </source>
</evidence>
<evidence type="ECO:0000313" key="10">
    <source>
        <dbReference type="Proteomes" id="UP000030651"/>
    </source>
</evidence>
<name>W3WRI7_PESFW</name>
<dbReference type="PANTHER" id="PTHR24304">
    <property type="entry name" value="CYTOCHROME P450 FAMILY 7"/>
    <property type="match status" value="1"/>
</dbReference>
<evidence type="ECO:0000256" key="3">
    <source>
        <dbReference type="ARBA" id="ARBA00022617"/>
    </source>
</evidence>
<dbReference type="AlphaFoldDB" id="W3WRI7"/>
<dbReference type="GO" id="GO:0020037">
    <property type="term" value="F:heme binding"/>
    <property type="evidence" value="ECO:0007669"/>
    <property type="project" value="InterPro"/>
</dbReference>
<keyword evidence="8" id="KW-0812">Transmembrane</keyword>
<keyword evidence="6" id="KW-0503">Monooxygenase</keyword>
<reference evidence="10" key="1">
    <citation type="journal article" date="2015" name="BMC Genomics">
        <title>Genomic and transcriptomic analysis of the endophytic fungus Pestalotiopsis fici reveals its lifestyle and high potential for synthesis of natural products.</title>
        <authorList>
            <person name="Wang X."/>
            <person name="Zhang X."/>
            <person name="Liu L."/>
            <person name="Xiang M."/>
            <person name="Wang W."/>
            <person name="Sun X."/>
            <person name="Che Y."/>
            <person name="Guo L."/>
            <person name="Liu G."/>
            <person name="Guo L."/>
            <person name="Wang C."/>
            <person name="Yin W.B."/>
            <person name="Stadler M."/>
            <person name="Zhang X."/>
            <person name="Liu X."/>
        </authorList>
    </citation>
    <scope>NUCLEOTIDE SEQUENCE [LARGE SCALE GENOMIC DNA]</scope>
    <source>
        <strain evidence="10">W106-1 / CGMCC3.15140</strain>
    </source>
</reference>
<evidence type="ECO:0000256" key="7">
    <source>
        <dbReference type="PIRSR" id="PIRSR602403-1"/>
    </source>
</evidence>
<keyword evidence="8" id="KW-0472">Membrane</keyword>
<dbReference type="GO" id="GO:0008395">
    <property type="term" value="F:steroid hydroxylase activity"/>
    <property type="evidence" value="ECO:0007669"/>
    <property type="project" value="TreeGrafter"/>
</dbReference>
<feature type="transmembrane region" description="Helical" evidence="8">
    <location>
        <begin position="20"/>
        <end position="39"/>
    </location>
</feature>
<dbReference type="GeneID" id="19276880"/>
<evidence type="ECO:0000256" key="4">
    <source>
        <dbReference type="ARBA" id="ARBA00022723"/>
    </source>
</evidence>
<dbReference type="SUPFAM" id="SSF48264">
    <property type="entry name" value="Cytochrome P450"/>
    <property type="match status" value="1"/>
</dbReference>
<dbReference type="Pfam" id="PF00067">
    <property type="entry name" value="p450"/>
    <property type="match status" value="1"/>
</dbReference>
<keyword evidence="10" id="KW-1185">Reference proteome</keyword>
<evidence type="ECO:0000256" key="1">
    <source>
        <dbReference type="ARBA" id="ARBA00001971"/>
    </source>
</evidence>
<comment type="cofactor">
    <cofactor evidence="1 7">
        <name>heme</name>
        <dbReference type="ChEBI" id="CHEBI:30413"/>
    </cofactor>
</comment>
<dbReference type="OrthoDB" id="3366823at2759"/>
<accession>W3WRI7</accession>
<dbReference type="InterPro" id="IPR036396">
    <property type="entry name" value="Cyt_P450_sf"/>
</dbReference>
<protein>
    <submittedName>
        <fullName evidence="9">Uncharacterized protein</fullName>
    </submittedName>
</protein>
<sequence>MYAFKDFAPFLSGSPLSSVQSLLVVLGILFSLFIVSGTVSRRRNEPPRMQETIPYVSNILLFMTDQAAFLDLVQKTFKKTGSHVIKCYIGFRPLFFVAGPRNVQRLFGSPDVLDGNFIHFLLMSMQWGMSATELSKFKKDRSGRLPKPIPGSGPVTEDQRYWRSHSRLYTDFLSDPRYSEALGSDFLRRFTAQLDQWQEDTASEWTTARLLGTLKTQMSRCAAETLFGTRLFDLNPGFTECYWQYDEVAGKLLLGLPSFLMPEAARAKRRLHAMVRRHIDSAWASQSAGDVDAECLWEPHFGSRLSRESAMWMRAQGFSDHAAAGHTLASLFGLNGNTVPITAWALMELIKDPSLLAAVRSEILEGGLNAETGELDAQRVMNLALLQSIYIETMRLHVSFNVSREVRDGPFEIVPGCWADTGAIIQTCSTVAHLDEEVWGVDQHPASEFWAWRHVQTEEAYDDLTGRMASRSRFVMRARPTSFFPYGGGYWVCPGRHFGKMEIMLALALIVIRFDLEFVKWTNLDGSETDRPAVDDKRYAGSIAMFPDRDLCFRWRKRQLEK</sequence>
<organism evidence="9 10">
    <name type="scientific">Pestalotiopsis fici (strain W106-1 / CGMCC3.15140)</name>
    <dbReference type="NCBI Taxonomy" id="1229662"/>
    <lineage>
        <taxon>Eukaryota</taxon>
        <taxon>Fungi</taxon>
        <taxon>Dikarya</taxon>
        <taxon>Ascomycota</taxon>
        <taxon>Pezizomycotina</taxon>
        <taxon>Sordariomycetes</taxon>
        <taxon>Xylariomycetidae</taxon>
        <taxon>Amphisphaeriales</taxon>
        <taxon>Sporocadaceae</taxon>
        <taxon>Pestalotiopsis</taxon>
    </lineage>
</organism>
<dbReference type="KEGG" id="pfy:PFICI_11867"/>
<dbReference type="PANTHER" id="PTHR24304:SF2">
    <property type="entry name" value="24-HYDROXYCHOLESTEROL 7-ALPHA-HYDROXYLASE"/>
    <property type="match status" value="1"/>
</dbReference>
<keyword evidence="6" id="KW-0560">Oxidoreductase</keyword>
<dbReference type="InParanoid" id="W3WRI7"/>
<gene>
    <name evidence="9" type="ORF">PFICI_11867</name>
</gene>
<evidence type="ECO:0000313" key="9">
    <source>
        <dbReference type="EMBL" id="ETS76480.1"/>
    </source>
</evidence>
<comment type="similarity">
    <text evidence="2">Belongs to the cytochrome P450 family.</text>
</comment>
<keyword evidence="5 7" id="KW-0408">Iron</keyword>
<feature type="binding site" description="axial binding residue" evidence="7">
    <location>
        <position position="493"/>
    </location>
    <ligand>
        <name>heme</name>
        <dbReference type="ChEBI" id="CHEBI:30413"/>
    </ligand>
    <ligandPart>
        <name>Fe</name>
        <dbReference type="ChEBI" id="CHEBI:18248"/>
    </ligandPart>
</feature>
<proteinExistence type="inferred from homology"/>
<dbReference type="InterPro" id="IPR002403">
    <property type="entry name" value="Cyt_P450_E_grp-IV"/>
</dbReference>
<dbReference type="OMA" id="WEPNFGS"/>
<keyword evidence="3 7" id="KW-0349">Heme</keyword>
<dbReference type="InterPro" id="IPR001128">
    <property type="entry name" value="Cyt_P450"/>
</dbReference>
<evidence type="ECO:0000256" key="2">
    <source>
        <dbReference type="ARBA" id="ARBA00010617"/>
    </source>
</evidence>
<dbReference type="PRINTS" id="PR00465">
    <property type="entry name" value="EP450IV"/>
</dbReference>
<evidence type="ECO:0000256" key="6">
    <source>
        <dbReference type="ARBA" id="ARBA00023033"/>
    </source>
</evidence>
<dbReference type="Proteomes" id="UP000030651">
    <property type="component" value="Unassembled WGS sequence"/>
</dbReference>
<dbReference type="RefSeq" id="XP_007838639.1">
    <property type="nucleotide sequence ID" value="XM_007840448.1"/>
</dbReference>
<dbReference type="HOGENOM" id="CLU_018012_2_1_1"/>
<dbReference type="EMBL" id="KI912117">
    <property type="protein sequence ID" value="ETS76480.1"/>
    <property type="molecule type" value="Genomic_DNA"/>
</dbReference>
<dbReference type="Gene3D" id="1.10.630.10">
    <property type="entry name" value="Cytochrome P450"/>
    <property type="match status" value="1"/>
</dbReference>
<keyword evidence="4 7" id="KW-0479">Metal-binding</keyword>
<evidence type="ECO:0000256" key="5">
    <source>
        <dbReference type="ARBA" id="ARBA00023004"/>
    </source>
</evidence>